<dbReference type="RefSeq" id="XP_067758092.1">
    <property type="nucleotide sequence ID" value="XM_067901417.1"/>
</dbReference>
<reference evidence="3 4" key="1">
    <citation type="submission" date="2021-02" db="EMBL/GenBank/DDBJ databases">
        <title>Porcisia hertigi Genome sequencing and assembly.</title>
        <authorList>
            <person name="Almutairi H."/>
            <person name="Gatherer D."/>
        </authorList>
    </citation>
    <scope>NUCLEOTIDE SEQUENCE [LARGE SCALE GENOMIC DNA]</scope>
    <source>
        <strain evidence="3 4">C119</strain>
    </source>
</reference>
<dbReference type="EMBL" id="JAFJZO010000017">
    <property type="protein sequence ID" value="KAG5508203.1"/>
    <property type="molecule type" value="Genomic_DNA"/>
</dbReference>
<keyword evidence="2" id="KW-0472">Membrane</keyword>
<dbReference type="GeneID" id="94291494"/>
<accession>A0A836ISM3</accession>
<evidence type="ECO:0000313" key="3">
    <source>
        <dbReference type="EMBL" id="KAG5508203.1"/>
    </source>
</evidence>
<dbReference type="AlphaFoldDB" id="A0A836ISM3"/>
<protein>
    <submittedName>
        <fullName evidence="3">Uncharacterized protein</fullName>
    </submittedName>
</protein>
<evidence type="ECO:0000313" key="4">
    <source>
        <dbReference type="Proteomes" id="UP000674318"/>
    </source>
</evidence>
<evidence type="ECO:0000256" key="1">
    <source>
        <dbReference type="SAM" id="MobiDB-lite"/>
    </source>
</evidence>
<keyword evidence="4" id="KW-1185">Reference proteome</keyword>
<keyword evidence="2" id="KW-1133">Transmembrane helix</keyword>
<dbReference type="KEGG" id="phet:94291494"/>
<keyword evidence="2" id="KW-0812">Transmembrane</keyword>
<feature type="region of interest" description="Disordered" evidence="1">
    <location>
        <begin position="382"/>
        <end position="408"/>
    </location>
</feature>
<comment type="caution">
    <text evidence="3">The sequence shown here is derived from an EMBL/GenBank/DDBJ whole genome shotgun (WGS) entry which is preliminary data.</text>
</comment>
<feature type="region of interest" description="Disordered" evidence="1">
    <location>
        <begin position="425"/>
        <end position="444"/>
    </location>
</feature>
<evidence type="ECO:0000256" key="2">
    <source>
        <dbReference type="SAM" id="Phobius"/>
    </source>
</evidence>
<proteinExistence type="predicted"/>
<organism evidence="3 4">
    <name type="scientific">Porcisia hertigi</name>
    <dbReference type="NCBI Taxonomy" id="2761500"/>
    <lineage>
        <taxon>Eukaryota</taxon>
        <taxon>Discoba</taxon>
        <taxon>Euglenozoa</taxon>
        <taxon>Kinetoplastea</taxon>
        <taxon>Metakinetoplastina</taxon>
        <taxon>Trypanosomatida</taxon>
        <taxon>Trypanosomatidae</taxon>
        <taxon>Leishmaniinae</taxon>
        <taxon>Porcisia</taxon>
    </lineage>
</organism>
<dbReference type="OrthoDB" id="260937at2759"/>
<dbReference type="Proteomes" id="UP000674318">
    <property type="component" value="Chromosome 17"/>
</dbReference>
<gene>
    <name evidence="3" type="ORF">JKF63_05459</name>
</gene>
<name>A0A836ISM3_9TRYP</name>
<sequence>MLSPTSLHRAGLLSTFIANGALYAAHIASVQTPAGALMLSGCIFRCLTMPFTIYGDQCLHRVACALPELQDAHKEYSDIADHPRAIAWEKRVAAQKLKDDRDRIFRSFRTNNLKMTAPYVVGAVLSLYCLGVPAQQIGTFFIQDAGMAIVSPLAVSCTAGGQFTLASAASTVPAILFTVDPTLALAAGITCFNAYRHLNQRLGFNDRLDEWIKNLQRAICLSLGLVAVSSLLVSPLAYALALPTPHFFPPYVAPVWLGMSTTTALKTILVNGTEPGQAMFRLSPYPPQHGTYGGESTAAGHEYRLAFTGVDVEETRSIWRTQKRILDYECDVRLHRFLKQIGFFSDVDELEYEADKLERKRAVARERRIASTLVNKDMPHMTAASKHRHAMRNNSVGTPQEADECGGTPYSEVVATQMERAQLRELQDRQARQAAREAAWKRRH</sequence>
<feature type="transmembrane region" description="Helical" evidence="2">
    <location>
        <begin position="218"/>
        <end position="241"/>
    </location>
</feature>